<dbReference type="Pfam" id="PF13738">
    <property type="entry name" value="Pyr_redox_3"/>
    <property type="match status" value="1"/>
</dbReference>
<dbReference type="Gene3D" id="3.50.50.60">
    <property type="entry name" value="FAD/NAD(P)-binding domain"/>
    <property type="match status" value="2"/>
</dbReference>
<dbReference type="EMBL" id="AP014862">
    <property type="protein sequence ID" value="BAU75033.1"/>
    <property type="molecule type" value="Genomic_DNA"/>
</dbReference>
<name>A0AAD1C2R7_METFU</name>
<dbReference type="EC" id="1.14.13.22" evidence="1"/>
<dbReference type="SUPFAM" id="SSF51905">
    <property type="entry name" value="FAD/NAD(P)-binding domain"/>
    <property type="match status" value="1"/>
</dbReference>
<reference evidence="2" key="1">
    <citation type="submission" date="2015-05" db="EMBL/GenBank/DDBJ databases">
        <title>Draft genome sequencing of a biphenyl-degrading bacterium, Pseudomonas balearica KF707 (=NBRC110670).</title>
        <authorList>
            <person name="Kimura N."/>
            <person name="Hirose J."/>
            <person name="Watanabe T."/>
            <person name="Suenaga H."/>
            <person name="Fujihara H."/>
            <person name="Noguchi M."/>
            <person name="Hashimoto M."/>
            <person name="Shimodaira J."/>
            <person name="Tsuchikane K."/>
            <person name="Hosoyama A."/>
            <person name="Yamazoe A."/>
            <person name="Fujita N."/>
            <person name="Furukawa K."/>
        </authorList>
    </citation>
    <scope>NUCLEOTIDE SEQUENCE [LARGE SCALE GENOMIC DNA]</scope>
    <source>
        <strain evidence="2">DSM 10086 / NBRC 110670 / KF707</strain>
    </source>
</reference>
<organism evidence="1 2">
    <name type="scientific">Metapseudomonas furukawaii</name>
    <name type="common">Pseudomonas furukawaii</name>
    <dbReference type="NCBI Taxonomy" id="1149133"/>
    <lineage>
        <taxon>Bacteria</taxon>
        <taxon>Pseudomonadati</taxon>
        <taxon>Pseudomonadota</taxon>
        <taxon>Gammaproteobacteria</taxon>
        <taxon>Pseudomonadales</taxon>
        <taxon>Pseudomonadaceae</taxon>
        <taxon>Metapseudomonas</taxon>
    </lineage>
</organism>
<keyword evidence="2" id="KW-1185">Reference proteome</keyword>
<keyword evidence="1" id="KW-0503">Monooxygenase</keyword>
<dbReference type="InterPro" id="IPR036188">
    <property type="entry name" value="FAD/NAD-bd_sf"/>
</dbReference>
<sequence>MQNSSHGVPLRVLIIGAGFGGLGMAIQLRKAGIEDFLILEKGDEIGGTWRDNGYPGAACDVPSHLYSFSFEPKADWSRKFAPQAEILAYLRHCAAKYGLRRQIRFGCEVEGAVFDEASGTWEVHSRAGERFRARALVSACGQLNRPAWPTIPGLETFRGELFHSARWNHRYDLAGKRVAVIGTGASAIQFVPQIAPQVARLTVFQRSAPYVIRKPDRAYRSWELALMRRLPVLQKVDRLLTYIHHESRALAFTVFPSLMSLMRGRFERHLRRGIADPELRRRLVPDYPLGCKRILISNDFYPALERPNVALEDGGIREVTTDAVITRDGRRIEVDAIILGTGFTATDFLAPMTIRGLAGRDLNEAWREGAEAYLGISVTGFPNLFVLYGPNTNLGHNSIIYMLESQFPYVLDGIRALQGVRYLDLKPEVQRRFNQRLQREVRHSVWEQGCTSWYKTADGRNTTNWPGFTFTYRQLTRRLELDRYECTR</sequence>
<proteinExistence type="predicted"/>
<dbReference type="AlphaFoldDB" id="A0AAD1C2R7"/>
<keyword evidence="1" id="KW-0560">Oxidoreductase</keyword>
<dbReference type="RefSeq" id="WP_003456074.1">
    <property type="nucleotide sequence ID" value="NZ_AJMR01000227.1"/>
</dbReference>
<dbReference type="PANTHER" id="PTHR42877">
    <property type="entry name" value="L-ORNITHINE N(5)-MONOOXYGENASE-RELATED"/>
    <property type="match status" value="1"/>
</dbReference>
<evidence type="ECO:0000313" key="1">
    <source>
        <dbReference type="EMBL" id="BAU75033.1"/>
    </source>
</evidence>
<dbReference type="PANTHER" id="PTHR42877:SF4">
    <property type="entry name" value="FAD_NAD(P)-BINDING DOMAIN-CONTAINING PROTEIN-RELATED"/>
    <property type="match status" value="1"/>
</dbReference>
<dbReference type="KEGG" id="pfuw:KF707C_33450"/>
<gene>
    <name evidence="1" type="ORF">KF707C_33450</name>
</gene>
<dbReference type="GO" id="GO:0018667">
    <property type="term" value="F:cyclohexanone monooxygenase activity"/>
    <property type="evidence" value="ECO:0007669"/>
    <property type="project" value="UniProtKB-EC"/>
</dbReference>
<evidence type="ECO:0000313" key="2">
    <source>
        <dbReference type="Proteomes" id="UP000218554"/>
    </source>
</evidence>
<protein>
    <submittedName>
        <fullName evidence="1">Cyclohexanone monooxygenase</fullName>
        <ecNumber evidence="1">1.14.13.22</ecNumber>
    </submittedName>
</protein>
<dbReference type="InterPro" id="IPR051209">
    <property type="entry name" value="FAD-bind_Monooxygenase_sf"/>
</dbReference>
<reference evidence="1 2" key="2">
    <citation type="journal article" date="2017" name="Int. J. Syst. Evol. Microbiol.">
        <title>Pseudomonas furukawaii sp. nov., a polychlorinated biphenyl-degrading bacterium isolated from biphenyl-contaminated soil in Japan.</title>
        <authorList>
            <person name="Kimura N."/>
            <person name="Watanabe T."/>
            <person name="Suenaga H."/>
            <person name="Fujihara H."/>
            <person name="Futagami T."/>
            <person name="Goto M."/>
            <person name="Hanada S."/>
            <person name="Hirose J."/>
        </authorList>
    </citation>
    <scope>NUCLEOTIDE SEQUENCE [LARGE SCALE GENOMIC DNA]</scope>
    <source>
        <strain evidence="2">DSM 10086 / NBRC 110670 / KF707</strain>
    </source>
</reference>
<accession>A0AAD1C2R7</accession>
<dbReference type="Proteomes" id="UP000218554">
    <property type="component" value="Chromosome"/>
</dbReference>